<sequence>MQRCNVDDDDFDDDNDGFDDDDNIDDNIDDDDDDNKQGVVDDSKPVTGPWARVRGHGPRDKSGARTTRRSSEAREIGRSR</sequence>
<dbReference type="GeneID" id="14913841"/>
<evidence type="ECO:0000313" key="2">
    <source>
        <dbReference type="EMBL" id="ELR13400.1"/>
    </source>
</evidence>
<accession>L8GJZ0</accession>
<dbReference type="Proteomes" id="UP000011083">
    <property type="component" value="Unassembled WGS sequence"/>
</dbReference>
<name>L8GJZ0_ACACF</name>
<organism evidence="2 3">
    <name type="scientific">Acanthamoeba castellanii (strain ATCC 30010 / Neff)</name>
    <dbReference type="NCBI Taxonomy" id="1257118"/>
    <lineage>
        <taxon>Eukaryota</taxon>
        <taxon>Amoebozoa</taxon>
        <taxon>Discosea</taxon>
        <taxon>Longamoebia</taxon>
        <taxon>Centramoebida</taxon>
        <taxon>Acanthamoebidae</taxon>
        <taxon>Acanthamoeba</taxon>
    </lineage>
</organism>
<evidence type="ECO:0000256" key="1">
    <source>
        <dbReference type="SAM" id="MobiDB-lite"/>
    </source>
</evidence>
<dbReference type="RefSeq" id="XP_004335413.1">
    <property type="nucleotide sequence ID" value="XM_004335365.1"/>
</dbReference>
<proteinExistence type="predicted"/>
<keyword evidence="3" id="KW-1185">Reference proteome</keyword>
<dbReference type="VEuPathDB" id="AmoebaDB:ACA1_243600"/>
<dbReference type="AlphaFoldDB" id="L8GJZ0"/>
<protein>
    <submittedName>
        <fullName evidence="2">Uncharacterized protein</fullName>
    </submittedName>
</protein>
<feature type="compositionally biased region" description="Basic and acidic residues" evidence="1">
    <location>
        <begin position="35"/>
        <end position="44"/>
    </location>
</feature>
<feature type="region of interest" description="Disordered" evidence="1">
    <location>
        <begin position="1"/>
        <end position="80"/>
    </location>
</feature>
<feature type="compositionally biased region" description="Basic and acidic residues" evidence="1">
    <location>
        <begin position="57"/>
        <end position="80"/>
    </location>
</feature>
<reference evidence="2 3" key="1">
    <citation type="journal article" date="2013" name="Genome Biol.">
        <title>Genome of Acanthamoeba castellanii highlights extensive lateral gene transfer and early evolution of tyrosine kinase signaling.</title>
        <authorList>
            <person name="Clarke M."/>
            <person name="Lohan A.J."/>
            <person name="Liu B."/>
            <person name="Lagkouvardos I."/>
            <person name="Roy S."/>
            <person name="Zafar N."/>
            <person name="Bertelli C."/>
            <person name="Schilde C."/>
            <person name="Kianianmomeni A."/>
            <person name="Burglin T.R."/>
            <person name="Frech C."/>
            <person name="Turcotte B."/>
            <person name="Kopec K.O."/>
            <person name="Synnott J.M."/>
            <person name="Choo C."/>
            <person name="Paponov I."/>
            <person name="Finkler A."/>
            <person name="Soon Heng Tan C."/>
            <person name="Hutchins A.P."/>
            <person name="Weinmeier T."/>
            <person name="Rattei T."/>
            <person name="Chu J.S."/>
            <person name="Gimenez G."/>
            <person name="Irimia M."/>
            <person name="Rigden D.J."/>
            <person name="Fitzpatrick D.A."/>
            <person name="Lorenzo-Morales J."/>
            <person name="Bateman A."/>
            <person name="Chiu C.H."/>
            <person name="Tang P."/>
            <person name="Hegemann P."/>
            <person name="Fromm H."/>
            <person name="Raoult D."/>
            <person name="Greub G."/>
            <person name="Miranda-Saavedra D."/>
            <person name="Chen N."/>
            <person name="Nash P."/>
            <person name="Ginger M.L."/>
            <person name="Horn M."/>
            <person name="Schaap P."/>
            <person name="Caler L."/>
            <person name="Loftus B."/>
        </authorList>
    </citation>
    <scope>NUCLEOTIDE SEQUENCE [LARGE SCALE GENOMIC DNA]</scope>
    <source>
        <strain evidence="2 3">Neff</strain>
    </source>
</reference>
<evidence type="ECO:0000313" key="3">
    <source>
        <dbReference type="Proteomes" id="UP000011083"/>
    </source>
</evidence>
<feature type="compositionally biased region" description="Acidic residues" evidence="1">
    <location>
        <begin position="7"/>
        <end position="34"/>
    </location>
</feature>
<dbReference type="KEGG" id="acan:ACA1_243600"/>
<dbReference type="EMBL" id="KB008093">
    <property type="protein sequence ID" value="ELR13400.1"/>
    <property type="molecule type" value="Genomic_DNA"/>
</dbReference>
<gene>
    <name evidence="2" type="ORF">ACA1_243600</name>
</gene>